<evidence type="ECO:0000313" key="5">
    <source>
        <dbReference type="Proteomes" id="UP000183561"/>
    </source>
</evidence>
<dbReference type="CDD" id="cd05233">
    <property type="entry name" value="SDR_c"/>
    <property type="match status" value="1"/>
</dbReference>
<evidence type="ECO:0000256" key="3">
    <source>
        <dbReference type="RuleBase" id="RU000363"/>
    </source>
</evidence>
<organism evidence="4 5">
    <name type="scientific">Rhodococcus koreensis</name>
    <dbReference type="NCBI Taxonomy" id="99653"/>
    <lineage>
        <taxon>Bacteria</taxon>
        <taxon>Bacillati</taxon>
        <taxon>Actinomycetota</taxon>
        <taxon>Actinomycetes</taxon>
        <taxon>Mycobacteriales</taxon>
        <taxon>Nocardiaceae</taxon>
        <taxon>Rhodococcus</taxon>
    </lineage>
</organism>
<dbReference type="GO" id="GO:0016616">
    <property type="term" value="F:oxidoreductase activity, acting on the CH-OH group of donors, NAD or NADP as acceptor"/>
    <property type="evidence" value="ECO:0007669"/>
    <property type="project" value="TreeGrafter"/>
</dbReference>
<keyword evidence="2" id="KW-0560">Oxidoreductase</keyword>
<dbReference type="EMBL" id="FNSV01000005">
    <property type="protein sequence ID" value="SED09051.1"/>
    <property type="molecule type" value="Genomic_DNA"/>
</dbReference>
<evidence type="ECO:0008006" key="6">
    <source>
        <dbReference type="Google" id="ProtNLM"/>
    </source>
</evidence>
<name>A0A1H4XW25_9NOCA</name>
<comment type="similarity">
    <text evidence="1 3">Belongs to the short-chain dehydrogenases/reductases (SDR) family.</text>
</comment>
<evidence type="ECO:0000313" key="4">
    <source>
        <dbReference type="EMBL" id="SED09051.1"/>
    </source>
</evidence>
<protein>
    <recommendedName>
        <fullName evidence="6">Short-chain dehydrogenase</fullName>
    </recommendedName>
</protein>
<dbReference type="Gene3D" id="3.40.50.720">
    <property type="entry name" value="NAD(P)-binding Rossmann-like Domain"/>
    <property type="match status" value="1"/>
</dbReference>
<keyword evidence="5" id="KW-1185">Reference proteome</keyword>
<dbReference type="InterPro" id="IPR002347">
    <property type="entry name" value="SDR_fam"/>
</dbReference>
<dbReference type="RefSeq" id="WP_072937254.1">
    <property type="nucleotide sequence ID" value="NZ_CP070609.1"/>
</dbReference>
<proteinExistence type="inferred from homology"/>
<evidence type="ECO:0000256" key="1">
    <source>
        <dbReference type="ARBA" id="ARBA00006484"/>
    </source>
</evidence>
<dbReference type="Pfam" id="PF00106">
    <property type="entry name" value="adh_short"/>
    <property type="match status" value="1"/>
</dbReference>
<dbReference type="PRINTS" id="PR00081">
    <property type="entry name" value="GDHRDH"/>
</dbReference>
<accession>A0A1H4XW25</accession>
<dbReference type="PRINTS" id="PR00080">
    <property type="entry name" value="SDRFAMILY"/>
</dbReference>
<dbReference type="Proteomes" id="UP000183561">
    <property type="component" value="Unassembled WGS sequence"/>
</dbReference>
<reference evidence="5" key="1">
    <citation type="submission" date="2016-10" db="EMBL/GenBank/DDBJ databases">
        <authorList>
            <person name="Varghese N."/>
            <person name="Submissions S."/>
        </authorList>
    </citation>
    <scope>NUCLEOTIDE SEQUENCE [LARGE SCALE GENOMIC DNA]</scope>
    <source>
        <strain evidence="5">DSM 44498</strain>
    </source>
</reference>
<evidence type="ECO:0000256" key="2">
    <source>
        <dbReference type="ARBA" id="ARBA00023002"/>
    </source>
</evidence>
<sequence>MGIFSGRNYPEIDPDGAVIVVTGGGRGIGRATAELFAARGATVCIGDLDRAVADEAASAFGARAYTVDVASVESWRRFADDVLADCGRIDVLVNNAGVMPLGGFLEESDETSRMTMNVNVWGPLHGMRTVLPGMVERGRGHIVNVASMAGKLPVPGMAVYNASKFGAVGLSAAVRAEFAPAGVSVSTILPSAVRTGLSSGVPLGGGMPTVDPEDVADAIVRTLDHRRAETAVPRYLAGWDLIDAVVPESLLDLGRRLVDDRRALTAVDPVGRADYDRRLARQSQTT</sequence>
<dbReference type="AlphaFoldDB" id="A0A1H4XW25"/>
<dbReference type="SUPFAM" id="SSF51735">
    <property type="entry name" value="NAD(P)-binding Rossmann-fold domains"/>
    <property type="match status" value="1"/>
</dbReference>
<dbReference type="NCBIfam" id="NF005878">
    <property type="entry name" value="PRK07825.1"/>
    <property type="match status" value="1"/>
</dbReference>
<dbReference type="InterPro" id="IPR036291">
    <property type="entry name" value="NAD(P)-bd_dom_sf"/>
</dbReference>
<dbReference type="PANTHER" id="PTHR24322">
    <property type="entry name" value="PKSB"/>
    <property type="match status" value="1"/>
</dbReference>
<dbReference type="PANTHER" id="PTHR24322:SF736">
    <property type="entry name" value="RETINOL DEHYDROGENASE 10"/>
    <property type="match status" value="1"/>
</dbReference>
<dbReference type="PROSITE" id="PS00061">
    <property type="entry name" value="ADH_SHORT"/>
    <property type="match status" value="1"/>
</dbReference>
<gene>
    <name evidence="4" type="ORF">SAMN04490239_6766</name>
</gene>
<dbReference type="InterPro" id="IPR020904">
    <property type="entry name" value="Sc_DH/Rdtase_CS"/>
</dbReference>
<dbReference type="OrthoDB" id="9775296at2"/>